<dbReference type="PANTHER" id="PTHR16026:SF0">
    <property type="entry name" value="CARTILAGE ACIDIC PROTEIN 1"/>
    <property type="match status" value="1"/>
</dbReference>
<gene>
    <name evidence="3" type="ORF">CRP01_32315</name>
</gene>
<evidence type="ECO:0000313" key="4">
    <source>
        <dbReference type="Proteomes" id="UP000223913"/>
    </source>
</evidence>
<proteinExistence type="predicted"/>
<evidence type="ECO:0000313" key="3">
    <source>
        <dbReference type="EMBL" id="PHN02468.1"/>
    </source>
</evidence>
<dbReference type="Pfam" id="PF07593">
    <property type="entry name" value="UnbV_ASPIC"/>
    <property type="match status" value="1"/>
</dbReference>
<dbReference type="Proteomes" id="UP000223913">
    <property type="component" value="Unassembled WGS sequence"/>
</dbReference>
<dbReference type="InterPro" id="IPR026444">
    <property type="entry name" value="Secre_tail"/>
</dbReference>
<sequence>MDLSRPLKTSLILFTVVLCLGCIKLRAQIFEKVPGRITSTNSDSRSVNFLDLNKDGWEDIYISNGLKGGQRDLLYLNNGDGTFTQNETMEIVQASNPSDGASFADLNNDGHIDGIISSWYGAEDLLYLNDGNGQLNYRGSAGIVPGSYAETAAIGDFDGDGWPDIYITNSGGSKTNYLYRNLRNGSFERITDHPLVKDQRLSRAAIWTDANNDGLVDLFVANESDAPNDLYLALGNGNFERFSRGSIVVGEMSSMTASWGDIDNDGDQDLFVGNSGFFSGQRNQLYRNFGDSFGEIMDDPVAKYDGCTFGSAFGDYDNDGDLDLAIANGFCNGNMQNVLYENQGDGSFKEVTELLSVNLNICSFGIAWGDIDNDGSLDLLAANCRNNETDSERPNTLLRNLGNDHHWLKVKLEGKESGFNALGAKVRVRAGIDGQPVWQMREVAAQSGYAGQNSMILHFGLKGAEKIDTLIVEWPAGGKTLLEDLPVDQQLQLVESAVPTAVSNFILEGVDMEIFPNPLDRTADSLQIVFRLKQSVLDGELRLLDLRGRSLWRSAVQLTAGTNRQSLSLSEIKLSPGVYQLSLIVEDKLLSRKLVIP</sequence>
<dbReference type="EMBL" id="PDUD01000040">
    <property type="protein sequence ID" value="PHN02468.1"/>
    <property type="molecule type" value="Genomic_DNA"/>
</dbReference>
<feature type="domain" description="ASPIC/UnbV" evidence="2">
    <location>
        <begin position="421"/>
        <end position="491"/>
    </location>
</feature>
<reference evidence="3 4" key="1">
    <citation type="submission" date="2017-10" db="EMBL/GenBank/DDBJ databases">
        <title>The draft genome sequence of Lewinella nigricans NBRC 102662.</title>
        <authorList>
            <person name="Wang K."/>
        </authorList>
    </citation>
    <scope>NUCLEOTIDE SEQUENCE [LARGE SCALE GENOMIC DNA]</scope>
    <source>
        <strain evidence="3 4">NBRC 102662</strain>
    </source>
</reference>
<evidence type="ECO:0000259" key="2">
    <source>
        <dbReference type="Pfam" id="PF07593"/>
    </source>
</evidence>
<dbReference type="Gene3D" id="2.130.10.130">
    <property type="entry name" value="Integrin alpha, N-terminal"/>
    <property type="match status" value="2"/>
</dbReference>
<dbReference type="Pfam" id="PF13517">
    <property type="entry name" value="FG-GAP_3"/>
    <property type="match status" value="4"/>
</dbReference>
<dbReference type="PANTHER" id="PTHR16026">
    <property type="entry name" value="CARTILAGE ACIDIC PROTEIN 1"/>
    <property type="match status" value="1"/>
</dbReference>
<organism evidence="3 4">
    <name type="scientific">Flavilitoribacter nigricans (strain ATCC 23147 / DSM 23189 / NBRC 102662 / NCIMB 1420 / SS-2)</name>
    <name type="common">Lewinella nigricans</name>
    <dbReference type="NCBI Taxonomy" id="1122177"/>
    <lineage>
        <taxon>Bacteria</taxon>
        <taxon>Pseudomonadati</taxon>
        <taxon>Bacteroidota</taxon>
        <taxon>Saprospiria</taxon>
        <taxon>Saprospirales</taxon>
        <taxon>Lewinellaceae</taxon>
        <taxon>Flavilitoribacter</taxon>
    </lineage>
</organism>
<dbReference type="OrthoDB" id="9816120at2"/>
<dbReference type="SUPFAM" id="SSF69318">
    <property type="entry name" value="Integrin alpha N-terminal domain"/>
    <property type="match status" value="1"/>
</dbReference>
<dbReference type="InterPro" id="IPR028994">
    <property type="entry name" value="Integrin_alpha_N"/>
</dbReference>
<dbReference type="NCBIfam" id="TIGR04183">
    <property type="entry name" value="Por_Secre_tail"/>
    <property type="match status" value="1"/>
</dbReference>
<dbReference type="InterPro" id="IPR027039">
    <property type="entry name" value="Crtac1"/>
</dbReference>
<name>A0A2D0N253_FLAN2</name>
<dbReference type="InterPro" id="IPR013517">
    <property type="entry name" value="FG-GAP"/>
</dbReference>
<keyword evidence="1" id="KW-0732">Signal</keyword>
<protein>
    <recommendedName>
        <fullName evidence="2">ASPIC/UnbV domain-containing protein</fullName>
    </recommendedName>
</protein>
<accession>A0A2D0N253</accession>
<keyword evidence="4" id="KW-1185">Reference proteome</keyword>
<comment type="caution">
    <text evidence="3">The sequence shown here is derived from an EMBL/GenBank/DDBJ whole genome shotgun (WGS) entry which is preliminary data.</text>
</comment>
<dbReference type="AlphaFoldDB" id="A0A2D0N253"/>
<dbReference type="InterPro" id="IPR011519">
    <property type="entry name" value="UnbV_ASPIC"/>
</dbReference>
<evidence type="ECO:0000256" key="1">
    <source>
        <dbReference type="ARBA" id="ARBA00022729"/>
    </source>
</evidence>